<feature type="chain" id="PRO_5039011801" evidence="6">
    <location>
        <begin position="20"/>
        <end position="501"/>
    </location>
</feature>
<dbReference type="InterPro" id="IPR036188">
    <property type="entry name" value="FAD/NAD-bd_sf"/>
</dbReference>
<dbReference type="PANTHER" id="PTHR43498">
    <property type="entry name" value="FERREDOXIN:COB-COM HETERODISULFIDE REDUCTASE SUBUNIT A"/>
    <property type="match status" value="1"/>
</dbReference>
<evidence type="ECO:0000256" key="2">
    <source>
        <dbReference type="ARBA" id="ARBA00022723"/>
    </source>
</evidence>
<keyword evidence="1" id="KW-0004">4Fe-4S</keyword>
<dbReference type="AlphaFoldDB" id="A0A3B0CM11"/>
<dbReference type="Proteomes" id="UP000282311">
    <property type="component" value="Unassembled WGS sequence"/>
</dbReference>
<dbReference type="EMBL" id="RBAH01000001">
    <property type="protein sequence ID" value="RKN86433.1"/>
    <property type="molecule type" value="Genomic_DNA"/>
</dbReference>
<evidence type="ECO:0000313" key="8">
    <source>
        <dbReference type="Proteomes" id="UP000282311"/>
    </source>
</evidence>
<keyword evidence="6" id="KW-0732">Signal</keyword>
<organism evidence="7 8">
    <name type="scientific">Paenibacillus ginsengarvi</name>
    <dbReference type="NCBI Taxonomy" id="400777"/>
    <lineage>
        <taxon>Bacteria</taxon>
        <taxon>Bacillati</taxon>
        <taxon>Bacillota</taxon>
        <taxon>Bacilli</taxon>
        <taxon>Bacillales</taxon>
        <taxon>Paenibacillaceae</taxon>
        <taxon>Paenibacillus</taxon>
    </lineage>
</organism>
<gene>
    <name evidence="7" type="ORF">D7M11_00220</name>
</gene>
<dbReference type="SUPFAM" id="SSF51905">
    <property type="entry name" value="FAD/NAD(P)-binding domain"/>
    <property type="match status" value="1"/>
</dbReference>
<dbReference type="Pfam" id="PF12831">
    <property type="entry name" value="FAD_oxidored"/>
    <property type="match status" value="1"/>
</dbReference>
<dbReference type="GO" id="GO:0046872">
    <property type="term" value="F:metal ion binding"/>
    <property type="evidence" value="ECO:0007669"/>
    <property type="project" value="UniProtKB-KW"/>
</dbReference>
<reference evidence="7 8" key="1">
    <citation type="journal article" date="2007" name="Int. J. Syst. Evol. Microbiol.">
        <title>Paenibacillus ginsengarvi sp. nov., isolated from soil from ginseng cultivation.</title>
        <authorList>
            <person name="Yoon M.H."/>
            <person name="Ten L.N."/>
            <person name="Im W.T."/>
        </authorList>
    </citation>
    <scope>NUCLEOTIDE SEQUENCE [LARGE SCALE GENOMIC DNA]</scope>
    <source>
        <strain evidence="7 8">KCTC 13059</strain>
    </source>
</reference>
<name>A0A3B0CM11_9BACL</name>
<evidence type="ECO:0000256" key="4">
    <source>
        <dbReference type="ARBA" id="ARBA00023004"/>
    </source>
</evidence>
<keyword evidence="8" id="KW-1185">Reference proteome</keyword>
<dbReference type="PANTHER" id="PTHR43498:SF1">
    <property type="entry name" value="COB--COM HETERODISULFIDE REDUCTASE IRON-SULFUR SUBUNIT A"/>
    <property type="match status" value="1"/>
</dbReference>
<dbReference type="GO" id="GO:0016491">
    <property type="term" value="F:oxidoreductase activity"/>
    <property type="evidence" value="ECO:0007669"/>
    <property type="project" value="UniProtKB-KW"/>
</dbReference>
<proteinExistence type="predicted"/>
<keyword evidence="4" id="KW-0408">Iron</keyword>
<keyword evidence="2" id="KW-0479">Metal-binding</keyword>
<evidence type="ECO:0000313" key="7">
    <source>
        <dbReference type="EMBL" id="RKN86433.1"/>
    </source>
</evidence>
<evidence type="ECO:0000256" key="6">
    <source>
        <dbReference type="SAM" id="SignalP"/>
    </source>
</evidence>
<keyword evidence="3" id="KW-0560">Oxidoreductase</keyword>
<dbReference type="Gene3D" id="3.50.50.60">
    <property type="entry name" value="FAD/NAD(P)-binding domain"/>
    <property type="match status" value="1"/>
</dbReference>
<dbReference type="InterPro" id="IPR039650">
    <property type="entry name" value="HdrA-like"/>
</dbReference>
<comment type="caution">
    <text evidence="7">The sequence shown here is derived from an EMBL/GenBank/DDBJ whole genome shotgun (WGS) entry which is preliminary data.</text>
</comment>
<evidence type="ECO:0000256" key="3">
    <source>
        <dbReference type="ARBA" id="ARBA00023002"/>
    </source>
</evidence>
<dbReference type="PROSITE" id="PS51257">
    <property type="entry name" value="PROKAR_LIPOPROTEIN"/>
    <property type="match status" value="1"/>
</dbReference>
<protein>
    <submittedName>
        <fullName evidence="7">FAD-dependent oxidoreductase</fullName>
    </submittedName>
</protein>
<evidence type="ECO:0000256" key="5">
    <source>
        <dbReference type="ARBA" id="ARBA00023014"/>
    </source>
</evidence>
<keyword evidence="5" id="KW-0411">Iron-sulfur</keyword>
<evidence type="ECO:0000256" key="1">
    <source>
        <dbReference type="ARBA" id="ARBA00022485"/>
    </source>
</evidence>
<dbReference type="RefSeq" id="WP_120745141.1">
    <property type="nucleotide sequence ID" value="NZ_RBAH01000001.1"/>
</dbReference>
<feature type="signal peptide" evidence="6">
    <location>
        <begin position="1"/>
        <end position="19"/>
    </location>
</feature>
<accession>A0A3B0CM11</accession>
<dbReference type="GO" id="GO:0051539">
    <property type="term" value="F:4 iron, 4 sulfur cluster binding"/>
    <property type="evidence" value="ECO:0007669"/>
    <property type="project" value="UniProtKB-KW"/>
</dbReference>
<sequence length="501" mass="55364">MKKFVLTAVLASVCLGLLAACEDKKSTTPPPVDLSKPDVVIVGSEVEGMYLARAARDEGLAVVVIDPREKPGGQLIQGEMQYLDEPSDGSGKTLLQGRVKQLFDSYKKGTIRKSGEFQSYFDTLTDGIPIESGITITNIAIEKQAGSDKQKIGSVSYRTKDGTQKTVTARYFVDNTDFAAVTSKLGLKRIPGIETVFPGSKPVDHMAASLMMKFKGVDWSKFQKEIGKLSKKEREEKYGSETTVTDTFTWGLGNVGSRFKPSSPEVFLRGLNTINQRDGDVLINALLLYNVDPANPESVKKAVENGKKETDRIVAHLRQELPGWEQAEVNGYPNYLYIRDYDRYETEYVLQATDLMSATMYWDNVSIAGYPLDLQGTMEHTWGERKGVPDKYGMPLRSFIPKGYANVIVAGKNVGASAVAYGSARIQPNTSLAGEVIGIMMAKAGKDRLLSEVTEKEMKELQQYVEKKYDIRITGVKGKDKIAGLSDEQRRQFNEGKLVLP</sequence>
<dbReference type="OrthoDB" id="9777740at2"/>